<name>A0A1V2IHL8_9ACTN</name>
<accession>A0A1V2IHL8</accession>
<comment type="caution">
    <text evidence="3">The sequence shown here is derived from an EMBL/GenBank/DDBJ whole genome shotgun (WGS) entry which is preliminary data.</text>
</comment>
<dbReference type="InterPro" id="IPR012349">
    <property type="entry name" value="Split_barrel_FMN-bd"/>
</dbReference>
<dbReference type="InterPro" id="IPR052019">
    <property type="entry name" value="F420H2_bilvrd_red/Heme_oxyg"/>
</dbReference>
<evidence type="ECO:0000256" key="1">
    <source>
        <dbReference type="ARBA" id="ARBA00023002"/>
    </source>
</evidence>
<dbReference type="NCBIfam" id="TIGR04023">
    <property type="entry name" value="PPOX_MSMEG_5819"/>
    <property type="match status" value="1"/>
</dbReference>
<dbReference type="SUPFAM" id="SSF50475">
    <property type="entry name" value="FMN-binding split barrel"/>
    <property type="match status" value="1"/>
</dbReference>
<organism evidence="3 4">
    <name type="scientific">Pseudofrankia asymbiotica</name>
    <dbReference type="NCBI Taxonomy" id="1834516"/>
    <lineage>
        <taxon>Bacteria</taxon>
        <taxon>Bacillati</taxon>
        <taxon>Actinomycetota</taxon>
        <taxon>Actinomycetes</taxon>
        <taxon>Frankiales</taxon>
        <taxon>Frankiaceae</taxon>
        <taxon>Pseudofrankia</taxon>
    </lineage>
</organism>
<proteinExistence type="predicted"/>
<dbReference type="Proteomes" id="UP000188929">
    <property type="component" value="Unassembled WGS sequence"/>
</dbReference>
<dbReference type="Pfam" id="PF01243">
    <property type="entry name" value="PNPOx_N"/>
    <property type="match status" value="1"/>
</dbReference>
<dbReference type="PANTHER" id="PTHR35176">
    <property type="entry name" value="HEME OXYGENASE HI_0854-RELATED"/>
    <property type="match status" value="1"/>
</dbReference>
<dbReference type="InterPro" id="IPR024031">
    <property type="entry name" value="MSMEG_5819/OxyR"/>
</dbReference>
<reference evidence="4" key="1">
    <citation type="submission" date="2016-10" db="EMBL/GenBank/DDBJ databases">
        <title>Frankia sp. NRRL B-16386 Genome sequencing.</title>
        <authorList>
            <person name="Ghodhbane-Gtari F."/>
            <person name="Swanson E."/>
            <person name="Gueddou A."/>
            <person name="Hezbri K."/>
            <person name="Ktari K."/>
            <person name="Nouioui I."/>
            <person name="Morris K."/>
            <person name="Simpson S."/>
            <person name="Abebe-Akele F."/>
            <person name="Thomas K."/>
            <person name="Gtari M."/>
            <person name="Tisa L.S."/>
        </authorList>
    </citation>
    <scope>NUCLEOTIDE SEQUENCE [LARGE SCALE GENOMIC DNA]</scope>
    <source>
        <strain evidence="4">NRRL B-16386</strain>
    </source>
</reference>
<dbReference type="GO" id="GO:0070967">
    <property type="term" value="F:coenzyme F420 binding"/>
    <property type="evidence" value="ECO:0007669"/>
    <property type="project" value="TreeGrafter"/>
</dbReference>
<gene>
    <name evidence="3" type="ORF">BL253_05135</name>
</gene>
<dbReference type="RefSeq" id="WP_076814062.1">
    <property type="nucleotide sequence ID" value="NZ_MOMC01000010.1"/>
</dbReference>
<dbReference type="AlphaFoldDB" id="A0A1V2IHL8"/>
<dbReference type="GO" id="GO:0005829">
    <property type="term" value="C:cytosol"/>
    <property type="evidence" value="ECO:0007669"/>
    <property type="project" value="TreeGrafter"/>
</dbReference>
<dbReference type="Gene3D" id="2.30.110.10">
    <property type="entry name" value="Electron Transport, Fmn-binding Protein, Chain A"/>
    <property type="match status" value="1"/>
</dbReference>
<protein>
    <submittedName>
        <fullName evidence="3">Pyridoxamine 5'-phosphate oxidase</fullName>
    </submittedName>
</protein>
<keyword evidence="4" id="KW-1185">Reference proteome</keyword>
<evidence type="ECO:0000313" key="4">
    <source>
        <dbReference type="Proteomes" id="UP000188929"/>
    </source>
</evidence>
<dbReference type="EMBL" id="MOMC01000010">
    <property type="protein sequence ID" value="ONH32419.1"/>
    <property type="molecule type" value="Genomic_DNA"/>
</dbReference>
<sequence>MIFSDAEQRFLLRQPRGHLSTIGPDGVPQVKPLGFTYNPTLGTIDIAGYRMASSAKYRNVQANPRVAFVVDEVTGQTMQGAHFLEIRGVAEIATLPPADPHLAAEIIRIHPRRVVAYNVDPDSPGLHTRDVTDDIAHGVTHDSDWPRTA</sequence>
<keyword evidence="1" id="KW-0560">Oxidoreductase</keyword>
<dbReference type="STRING" id="1834516.BL253_05135"/>
<dbReference type="GO" id="GO:0016627">
    <property type="term" value="F:oxidoreductase activity, acting on the CH-CH group of donors"/>
    <property type="evidence" value="ECO:0007669"/>
    <property type="project" value="TreeGrafter"/>
</dbReference>
<dbReference type="PANTHER" id="PTHR35176:SF6">
    <property type="entry name" value="HEME OXYGENASE HI_0854-RELATED"/>
    <property type="match status" value="1"/>
</dbReference>
<evidence type="ECO:0000313" key="3">
    <source>
        <dbReference type="EMBL" id="ONH32419.1"/>
    </source>
</evidence>
<evidence type="ECO:0000259" key="2">
    <source>
        <dbReference type="Pfam" id="PF01243"/>
    </source>
</evidence>
<dbReference type="OrthoDB" id="3693562at2"/>
<feature type="domain" description="Pyridoxamine 5'-phosphate oxidase N-terminal" evidence="2">
    <location>
        <begin position="5"/>
        <end position="121"/>
    </location>
</feature>
<dbReference type="InterPro" id="IPR011576">
    <property type="entry name" value="Pyridox_Oxase_N"/>
</dbReference>